<reference evidence="1 2" key="1">
    <citation type="submission" date="2019-08" db="EMBL/GenBank/DDBJ databases">
        <title>Genome of Vicingus serpentipes NCIMB 15042.</title>
        <authorList>
            <person name="Bowman J.P."/>
        </authorList>
    </citation>
    <scope>NUCLEOTIDE SEQUENCE [LARGE SCALE GENOMIC DNA]</scope>
    <source>
        <strain evidence="1 2">NCIMB 15042</strain>
    </source>
</reference>
<comment type="caution">
    <text evidence="1">The sequence shown here is derived from an EMBL/GenBank/DDBJ whole genome shotgun (WGS) entry which is preliminary data.</text>
</comment>
<accession>A0A5C6RRM0</accession>
<sequence length="294" mass="32669">MKKVIYPFVFVIALYGCGGNATTEDNSNESSTNTVEDSKLAERASKAKKIFYTVPSPYETAIIFERSGVGYNIGFLNPIDNVNNYSTSAKQALNFGVYGADLSYANIFDQSQQCMFYMNCAKKLADGLGITSAFDAETMERIESNMNNRDSLMNIINDSYWLADSYLKENEQDYLSALIISGGWIEGLYLGTATMDKDHPSPDLMRAIADQKYSLDNLIGLIDLYDHPEVEKMKANLQKLKLSFDKIQSSTSATSVSNNEDMATIDGGTTLTYSTEKILEIAETVKSIRNEIIE</sequence>
<name>A0A5C6RRM0_9FLAO</name>
<gene>
    <name evidence="1" type="ORF">FRY74_09310</name>
</gene>
<keyword evidence="2" id="KW-1185">Reference proteome</keyword>
<organism evidence="1 2">
    <name type="scientific">Vicingus serpentipes</name>
    <dbReference type="NCBI Taxonomy" id="1926625"/>
    <lineage>
        <taxon>Bacteria</taxon>
        <taxon>Pseudomonadati</taxon>
        <taxon>Bacteroidota</taxon>
        <taxon>Flavobacteriia</taxon>
        <taxon>Flavobacteriales</taxon>
        <taxon>Vicingaceae</taxon>
        <taxon>Vicingus</taxon>
    </lineage>
</organism>
<dbReference type="PROSITE" id="PS51257">
    <property type="entry name" value="PROKAR_LIPOPROTEIN"/>
    <property type="match status" value="1"/>
</dbReference>
<dbReference type="Proteomes" id="UP000321721">
    <property type="component" value="Unassembled WGS sequence"/>
</dbReference>
<protein>
    <submittedName>
        <fullName evidence="1">Uncharacterized protein</fullName>
    </submittedName>
</protein>
<dbReference type="OrthoDB" id="1116284at2"/>
<dbReference type="RefSeq" id="WP_147100808.1">
    <property type="nucleotide sequence ID" value="NZ_VOOS01000004.1"/>
</dbReference>
<evidence type="ECO:0000313" key="2">
    <source>
        <dbReference type="Proteomes" id="UP000321721"/>
    </source>
</evidence>
<dbReference type="EMBL" id="VOOS01000004">
    <property type="protein sequence ID" value="TXB64639.1"/>
    <property type="molecule type" value="Genomic_DNA"/>
</dbReference>
<dbReference type="AlphaFoldDB" id="A0A5C6RRM0"/>
<proteinExistence type="predicted"/>
<evidence type="ECO:0000313" key="1">
    <source>
        <dbReference type="EMBL" id="TXB64639.1"/>
    </source>
</evidence>